<sequence length="37" mass="4412">MSKSNLKIINSQVTIKLYKRYCRIFKLSVAHSLKMLR</sequence>
<proteinExistence type="predicted"/>
<reference evidence="1 2" key="1">
    <citation type="journal article" date="2012" name="Proc. Natl. Acad. Sci. U.S.A.">
        <title>Genome streamlining and chemical defense in a coral reef symbiosis.</title>
        <authorList>
            <person name="Kwan J.C."/>
            <person name="Donia M.S."/>
            <person name="Han A.W."/>
            <person name="Hirose E."/>
            <person name="Haygood M.G."/>
            <person name="Schmidt E.W."/>
        </authorList>
    </citation>
    <scope>NUCLEOTIDE SEQUENCE [LARGE SCALE GENOMIC DNA]</scope>
    <source>
        <strain evidence="1 2">L2</strain>
    </source>
</reference>
<dbReference type="EMBL" id="CP003539">
    <property type="protein sequence ID" value="AFX98333.1"/>
    <property type="molecule type" value="Genomic_DNA"/>
</dbReference>
<gene>
    <name evidence="1" type="ORF">A1OE_122</name>
</gene>
<dbReference type="KEGG" id="thal:A1OE_122"/>
<evidence type="ECO:0000313" key="1">
    <source>
        <dbReference type="EMBL" id="AFX98333.1"/>
    </source>
</evidence>
<dbReference type="HOGENOM" id="CLU_3341646_0_0_5"/>
<organism evidence="1 2">
    <name type="scientific">Candidatus Endolissoclinum faulkneri L2</name>
    <dbReference type="NCBI Taxonomy" id="1193729"/>
    <lineage>
        <taxon>Bacteria</taxon>
        <taxon>Pseudomonadati</taxon>
        <taxon>Pseudomonadota</taxon>
        <taxon>Alphaproteobacteria</taxon>
        <taxon>Rhodospirillales</taxon>
        <taxon>Rhodospirillaceae</taxon>
        <taxon>Candidatus Endolissoclinum</taxon>
    </lineage>
</organism>
<accession>K7Z2Y4</accession>
<name>K7Z2Y4_9PROT</name>
<dbReference type="AlphaFoldDB" id="K7Z2Y4"/>
<evidence type="ECO:0000313" key="2">
    <source>
        <dbReference type="Proteomes" id="UP000010077"/>
    </source>
</evidence>
<dbReference type="Proteomes" id="UP000010077">
    <property type="component" value="Chromosome"/>
</dbReference>
<protein>
    <submittedName>
        <fullName evidence="1">Uncharacterized protein</fullName>
    </submittedName>
</protein>
<keyword evidence="2" id="KW-1185">Reference proteome</keyword>